<reference evidence="7 8" key="2">
    <citation type="journal article" date="2016" name="Genome Announc.">
        <title>Draft Genome Sequence of Erythromycin- and Oxytetracycline-Sensitive Nocardia seriolae Strain U-1 (NBRC 110359).</title>
        <authorList>
            <person name="Imajoh M."/>
            <person name="Sukeda M."/>
            <person name="Shimizu M."/>
            <person name="Yamane J."/>
            <person name="Ohnishi K."/>
            <person name="Oshima S."/>
        </authorList>
    </citation>
    <scope>NUCLEOTIDE SEQUENCE [LARGE SCALE GENOMIC DNA]</scope>
    <source>
        <strain evidence="7 8">U-1</strain>
    </source>
</reference>
<organism evidence="7 8">
    <name type="scientific">Nocardia seriolae</name>
    <dbReference type="NCBI Taxonomy" id="37332"/>
    <lineage>
        <taxon>Bacteria</taxon>
        <taxon>Bacillati</taxon>
        <taxon>Actinomycetota</taxon>
        <taxon>Actinomycetes</taxon>
        <taxon>Mycobacteriales</taxon>
        <taxon>Nocardiaceae</taxon>
        <taxon>Nocardia</taxon>
    </lineage>
</organism>
<dbReference type="GeneID" id="93372456"/>
<name>A0A0B8N9V0_9NOCA</name>
<dbReference type="OrthoDB" id="8480037at2"/>
<dbReference type="InterPro" id="IPR012223">
    <property type="entry name" value="TEII"/>
</dbReference>
<dbReference type="GO" id="GO:0008610">
    <property type="term" value="P:lipid biosynthetic process"/>
    <property type="evidence" value="ECO:0007669"/>
    <property type="project" value="TreeGrafter"/>
</dbReference>
<dbReference type="Gene3D" id="3.40.50.1820">
    <property type="entry name" value="alpha/beta hydrolase"/>
    <property type="match status" value="1"/>
</dbReference>
<comment type="catalytic activity">
    <reaction evidence="4">
        <text>a fatty acyl-CoA + H2O = a fatty acid + CoA + H(+)</text>
        <dbReference type="Rhea" id="RHEA:16781"/>
        <dbReference type="ChEBI" id="CHEBI:15377"/>
        <dbReference type="ChEBI" id="CHEBI:15378"/>
        <dbReference type="ChEBI" id="CHEBI:28868"/>
        <dbReference type="ChEBI" id="CHEBI:57287"/>
        <dbReference type="ChEBI" id="CHEBI:77636"/>
    </reaction>
</comment>
<dbReference type="PANTHER" id="PTHR11487:SF0">
    <property type="entry name" value="S-ACYL FATTY ACID SYNTHASE THIOESTERASE, MEDIUM CHAIN"/>
    <property type="match status" value="1"/>
</dbReference>
<dbReference type="RefSeq" id="WP_033089491.1">
    <property type="nucleotide sequence ID" value="NZ_AP017900.1"/>
</dbReference>
<dbReference type="InterPro" id="IPR001031">
    <property type="entry name" value="Thioesterase"/>
</dbReference>
<evidence type="ECO:0000256" key="3">
    <source>
        <dbReference type="ARBA" id="ARBA00022801"/>
    </source>
</evidence>
<accession>A0A0B8N9V0</accession>
<proteinExistence type="inferred from homology"/>
<protein>
    <recommendedName>
        <fullName evidence="2">Thioesterase TesA</fullName>
    </recommendedName>
</protein>
<sequence>MAAQLGWVRQFHKPAAAGLPPLLICPHAGAGASSYRAFSKIFSDRFDVVVFQYPGRQDRAREAALTTLADIAAGAFADYVASEHDRGLPLTVFGHSMGAMVAFELVRAAEAAGREVRLLAPSAAVSPGRAAELPPHPTEDEQILDHLGRLDGTGADVLGSREVMRMALPVVKADYRAFDAYSCAPDIKVQARIQVLGGAEDPFVTPRDLYGWANHSAQEIDVTVFDGGHFYLNEHTEGIAELLVPTLNSVG</sequence>
<dbReference type="EMBL" id="BBYQ01000096">
    <property type="protein sequence ID" value="GAP30858.1"/>
    <property type="molecule type" value="Genomic_DNA"/>
</dbReference>
<dbReference type="Proteomes" id="UP000037179">
    <property type="component" value="Unassembled WGS sequence"/>
</dbReference>
<dbReference type="KEGG" id="nsr:NS506_07608"/>
<dbReference type="Pfam" id="PF00975">
    <property type="entry name" value="Thioesterase"/>
    <property type="match status" value="1"/>
</dbReference>
<dbReference type="SUPFAM" id="SSF53474">
    <property type="entry name" value="alpha/beta-Hydrolases"/>
    <property type="match status" value="1"/>
</dbReference>
<reference evidence="6 9" key="3">
    <citation type="submission" date="2016-10" db="EMBL/GenBank/DDBJ databases">
        <title>Genome sequence of Nocardia seriolae strain EM150506, isolated from Anguila japonica.</title>
        <authorList>
            <person name="Han H.-J."/>
        </authorList>
    </citation>
    <scope>NUCLEOTIDE SEQUENCE [LARGE SCALE GENOMIC DNA]</scope>
    <source>
        <strain evidence="6 9">EM150506</strain>
    </source>
</reference>
<dbReference type="SMART" id="SM00824">
    <property type="entry name" value="PKS_TE"/>
    <property type="match status" value="1"/>
</dbReference>
<evidence type="ECO:0000313" key="7">
    <source>
        <dbReference type="EMBL" id="GAP30858.1"/>
    </source>
</evidence>
<evidence type="ECO:0000313" key="6">
    <source>
        <dbReference type="EMBL" id="APB01628.1"/>
    </source>
</evidence>
<gene>
    <name evidence="6" type="ORF">NS506_07608</name>
    <name evidence="7" type="ORF">NSK11_contig00096-0011</name>
</gene>
<evidence type="ECO:0000256" key="2">
    <source>
        <dbReference type="ARBA" id="ARBA00015007"/>
    </source>
</evidence>
<dbReference type="InterPro" id="IPR029058">
    <property type="entry name" value="AB_hydrolase_fold"/>
</dbReference>
<evidence type="ECO:0000313" key="8">
    <source>
        <dbReference type="Proteomes" id="UP000037179"/>
    </source>
</evidence>
<reference evidence="8" key="1">
    <citation type="submission" date="2015-07" db="EMBL/GenBank/DDBJ databases">
        <title>Nocardia seriolae U-1 whole genome shotgun sequence.</title>
        <authorList>
            <person name="Imajoh M."/>
            <person name="Fukumoto Y."/>
            <person name="Sukeda M."/>
            <person name="Yamane J."/>
            <person name="Yamasaki K."/>
            <person name="Shimizu M."/>
            <person name="Ohnishi K."/>
            <person name="Oshima S."/>
        </authorList>
    </citation>
    <scope>NUCLEOTIDE SEQUENCE [LARGE SCALE GENOMIC DNA]</scope>
    <source>
        <strain evidence="8">U-1</strain>
    </source>
</reference>
<dbReference type="GO" id="GO:0016787">
    <property type="term" value="F:hydrolase activity"/>
    <property type="evidence" value="ECO:0007669"/>
    <property type="project" value="UniProtKB-KW"/>
</dbReference>
<dbReference type="InterPro" id="IPR020802">
    <property type="entry name" value="TesA-like"/>
</dbReference>
<dbReference type="PANTHER" id="PTHR11487">
    <property type="entry name" value="THIOESTERASE"/>
    <property type="match status" value="1"/>
</dbReference>
<dbReference type="EMBL" id="CP017839">
    <property type="protein sequence ID" value="APB01628.1"/>
    <property type="molecule type" value="Genomic_DNA"/>
</dbReference>
<dbReference type="Proteomes" id="UP000180166">
    <property type="component" value="Chromosome"/>
</dbReference>
<comment type="similarity">
    <text evidence="1">Belongs to the thioesterase family.</text>
</comment>
<evidence type="ECO:0000259" key="5">
    <source>
        <dbReference type="SMART" id="SM00824"/>
    </source>
</evidence>
<keyword evidence="3" id="KW-0378">Hydrolase</keyword>
<keyword evidence="8" id="KW-1185">Reference proteome</keyword>
<evidence type="ECO:0000313" key="9">
    <source>
        <dbReference type="Proteomes" id="UP000180166"/>
    </source>
</evidence>
<evidence type="ECO:0000256" key="4">
    <source>
        <dbReference type="ARBA" id="ARBA00024293"/>
    </source>
</evidence>
<dbReference type="AlphaFoldDB" id="A0A0B8N9V0"/>
<evidence type="ECO:0000256" key="1">
    <source>
        <dbReference type="ARBA" id="ARBA00007169"/>
    </source>
</evidence>
<feature type="domain" description="Thioesterase TesA-like" evidence="5">
    <location>
        <begin position="24"/>
        <end position="247"/>
    </location>
</feature>